<dbReference type="PANTHER" id="PTHR11246:SF1">
    <property type="entry name" value="PRE-MRNA-PROCESSING FACTOR 6"/>
    <property type="match status" value="1"/>
</dbReference>
<dbReference type="InterPro" id="IPR010491">
    <property type="entry name" value="PRP1_N"/>
</dbReference>
<keyword evidence="2" id="KW-0507">mRNA processing</keyword>
<keyword evidence="5" id="KW-0539">Nucleus</keyword>
<name>V4TPV6_CITCL</name>
<comment type="subcellular location">
    <subcellularLocation>
        <location evidence="1">Nucleus</location>
    </subcellularLocation>
</comment>
<dbReference type="InterPro" id="IPR019734">
    <property type="entry name" value="TPR_rpt"/>
</dbReference>
<reference evidence="10 11" key="1">
    <citation type="submission" date="2013-10" db="EMBL/GenBank/DDBJ databases">
        <authorList>
            <consortium name="International Citrus Genome Consortium"/>
            <person name="Jenkins J."/>
            <person name="Schmutz J."/>
            <person name="Prochnik S."/>
            <person name="Rokhsar D."/>
            <person name="Gmitter F."/>
            <person name="Ollitrault P."/>
            <person name="Machado M."/>
            <person name="Talon M."/>
            <person name="Wincker P."/>
            <person name="Jaillon O."/>
            <person name="Morgante M."/>
        </authorList>
    </citation>
    <scope>NUCLEOTIDE SEQUENCE</scope>
    <source>
        <strain evidence="11">cv. Clemenules</strain>
    </source>
</reference>
<dbReference type="InParanoid" id="V4TPV6"/>
<evidence type="ECO:0000256" key="1">
    <source>
        <dbReference type="ARBA" id="ARBA00004123"/>
    </source>
</evidence>
<dbReference type="GO" id="GO:0046540">
    <property type="term" value="C:U4/U6 x U5 tri-snRNP complex"/>
    <property type="evidence" value="ECO:0007669"/>
    <property type="project" value="TreeGrafter"/>
</dbReference>
<dbReference type="SMART" id="SM00386">
    <property type="entry name" value="HAT"/>
    <property type="match status" value="12"/>
</dbReference>
<evidence type="ECO:0000256" key="3">
    <source>
        <dbReference type="ARBA" id="ARBA00022737"/>
    </source>
</evidence>
<keyword evidence="11" id="KW-1185">Reference proteome</keyword>
<dbReference type="FunFam" id="1.25.40.10:FF:000649">
    <property type="entry name" value="mRNA splicing factor (Prp1/Zer1), putative"/>
    <property type="match status" value="1"/>
</dbReference>
<dbReference type="GO" id="GO:0000244">
    <property type="term" value="P:spliceosomal tri-snRNP complex assembly"/>
    <property type="evidence" value="ECO:0007669"/>
    <property type="project" value="TreeGrafter"/>
</dbReference>
<evidence type="ECO:0000259" key="9">
    <source>
        <dbReference type="Pfam" id="PF06424"/>
    </source>
</evidence>
<dbReference type="InterPro" id="IPR045075">
    <property type="entry name" value="Syf1-like"/>
</dbReference>
<feature type="compositionally biased region" description="Acidic residues" evidence="8">
    <location>
        <begin position="58"/>
        <end position="68"/>
    </location>
</feature>
<dbReference type="SUPFAM" id="SSF48452">
    <property type="entry name" value="TPR-like"/>
    <property type="match status" value="4"/>
</dbReference>
<dbReference type="GO" id="GO:2000636">
    <property type="term" value="P:positive regulation of primary miRNA processing"/>
    <property type="evidence" value="ECO:0007669"/>
    <property type="project" value="TreeGrafter"/>
</dbReference>
<dbReference type="Gramene" id="ESR55457">
    <property type="protein sequence ID" value="ESR55457"/>
    <property type="gene ID" value="CICLE_v10018758mg"/>
</dbReference>
<evidence type="ECO:0000256" key="2">
    <source>
        <dbReference type="ARBA" id="ARBA00022664"/>
    </source>
</evidence>
<dbReference type="KEGG" id="cic:CICLE_v10018758mg"/>
<dbReference type="Proteomes" id="UP000030687">
    <property type="component" value="Unassembled WGS sequence"/>
</dbReference>
<protein>
    <recommendedName>
        <fullName evidence="9">PRP1 splicing factor N-terminal domain-containing protein</fullName>
    </recommendedName>
</protein>
<dbReference type="eggNOG" id="KOG0495">
    <property type="taxonomic scope" value="Eukaryota"/>
</dbReference>
<organism evidence="10 11">
    <name type="scientific">Citrus clementina</name>
    <name type="common">Clementine</name>
    <name type="synonym">Citrus deliciosa x Citrus sinensis</name>
    <dbReference type="NCBI Taxonomy" id="85681"/>
    <lineage>
        <taxon>Eukaryota</taxon>
        <taxon>Viridiplantae</taxon>
        <taxon>Streptophyta</taxon>
        <taxon>Embryophyta</taxon>
        <taxon>Tracheophyta</taxon>
        <taxon>Spermatophyta</taxon>
        <taxon>Magnoliopsida</taxon>
        <taxon>eudicotyledons</taxon>
        <taxon>Gunneridae</taxon>
        <taxon>Pentapetalae</taxon>
        <taxon>rosids</taxon>
        <taxon>malvids</taxon>
        <taxon>Sapindales</taxon>
        <taxon>Rutaceae</taxon>
        <taxon>Aurantioideae</taxon>
        <taxon>Citrus</taxon>
    </lineage>
</organism>
<gene>
    <name evidence="10" type="ORF">CICLE_v10018758mg</name>
</gene>
<dbReference type="AlphaFoldDB" id="V4TPV6"/>
<dbReference type="SMART" id="SM00028">
    <property type="entry name" value="TPR"/>
    <property type="match status" value="4"/>
</dbReference>
<dbReference type="GO" id="GO:0071013">
    <property type="term" value="C:catalytic step 2 spliceosome"/>
    <property type="evidence" value="ECO:0007669"/>
    <property type="project" value="TreeGrafter"/>
</dbReference>
<dbReference type="GO" id="GO:0080188">
    <property type="term" value="P:gene silencing by siRNA-directed DNA methylation"/>
    <property type="evidence" value="ECO:0007669"/>
    <property type="project" value="TreeGrafter"/>
</dbReference>
<keyword evidence="4" id="KW-0508">mRNA splicing</keyword>
<proteinExistence type="predicted"/>
<dbReference type="InterPro" id="IPR011990">
    <property type="entry name" value="TPR-like_helical_dom_sf"/>
</dbReference>
<feature type="coiled-coil region" evidence="7">
    <location>
        <begin position="112"/>
        <end position="139"/>
    </location>
</feature>
<dbReference type="InterPro" id="IPR003107">
    <property type="entry name" value="HAT"/>
</dbReference>
<keyword evidence="6" id="KW-0802">TPR repeat</keyword>
<evidence type="ECO:0000313" key="11">
    <source>
        <dbReference type="Proteomes" id="UP000030687"/>
    </source>
</evidence>
<feature type="region of interest" description="Disordered" evidence="8">
    <location>
        <begin position="20"/>
        <end position="79"/>
    </location>
</feature>
<accession>V4TPV6</accession>
<evidence type="ECO:0000256" key="4">
    <source>
        <dbReference type="ARBA" id="ARBA00023187"/>
    </source>
</evidence>
<feature type="domain" description="PRP1 splicing factor N-terminal" evidence="9">
    <location>
        <begin position="17"/>
        <end position="166"/>
    </location>
</feature>
<dbReference type="PROSITE" id="PS50005">
    <property type="entry name" value="TPR"/>
    <property type="match status" value="1"/>
</dbReference>
<dbReference type="Pfam" id="PF06424">
    <property type="entry name" value="PRP1_N"/>
    <property type="match status" value="1"/>
</dbReference>
<feature type="repeat" description="TPR" evidence="6">
    <location>
        <begin position="806"/>
        <end position="839"/>
    </location>
</feature>
<dbReference type="Gene3D" id="1.25.40.10">
    <property type="entry name" value="Tetratricopeptide repeat domain"/>
    <property type="match status" value="5"/>
</dbReference>
<dbReference type="Pfam" id="PF13428">
    <property type="entry name" value="TPR_14"/>
    <property type="match status" value="1"/>
</dbReference>
<dbReference type="EMBL" id="KI536661">
    <property type="protein sequence ID" value="ESR55457.1"/>
    <property type="molecule type" value="Genomic_DNA"/>
</dbReference>
<dbReference type="STRING" id="85681.V4TPV6"/>
<evidence type="ECO:0000256" key="6">
    <source>
        <dbReference type="PROSITE-ProRule" id="PRU00339"/>
    </source>
</evidence>
<evidence type="ECO:0000256" key="8">
    <source>
        <dbReference type="SAM" id="MobiDB-lite"/>
    </source>
</evidence>
<keyword evidence="3" id="KW-0677">Repeat</keyword>
<evidence type="ECO:0000256" key="5">
    <source>
        <dbReference type="ARBA" id="ARBA00023242"/>
    </source>
</evidence>
<evidence type="ECO:0000256" key="7">
    <source>
        <dbReference type="SAM" id="Coils"/>
    </source>
</evidence>
<sequence>MLGSRGRLDFLNSKPAANYIAGAGRGASGFTTRSDIGPARTAPPSTIIGLPRPKPRDDDGEDDNDDDGNNGYQQNFDHFEGNDAGLFANSEYDDEDKEADAVWESIDKRMESRRKSRREARLEEEIKNYRRKNPTIREEFVDLKGKLSTVKAKEWERILEIGDYSRSNKRKRFESFVPVPNSLLQKARQEQQHSRVAGGAESVVTDLTAVGEGRGKILTLKLDGISDSVTGLTVVDPSGYLTRMNDLKITTNSELRDILKARRIVRAVTENSPKKPLGWIQAARLEELAKEEAAARKLITKGCNMCPKNEDVWLEACRLARPDEAKGVVAKGVRQIPKSVRLWLQAAELDHDKANKSRVLRMALDEIPDSVRLWKALVEISSEEEARILLHRAVECCPLDVELWLALARLETYGVARSVLNKARKKLPKERAIWIAAAKLEEANGNTSMVGKIIERGIRALQGEEVVIDRDIWMKEAEIAEKAGSAIITNTIEIGVDEEDRKRTWVADAEECKKRGSIETARAIFSHACTVFFTKKSIWLKAAQLEKTHGSRESLIAFLRKAVTYFPQAEVLWLMGAKEKWLAGDVPAARDILQEAYATIPNSEEIWLAAFKLEFENRELERARMLLAKARDMGGTERVWMKSAIVERELGNNAEERGFIEEGLKRFPSFFNLWLMLGQLEERLGHLKEAKEAYQSGCNQCPNCIPLWYSLANLEEKRNGLNGLSKARAVLSVARLKNPLNPEICLATIRAESKHGNKKEADSFIAKALQKCPNSGILWAELIKMVPHHDRKSKGKDALVKSDRDPHVFAAVAKLFWHDRKVDKARNWFNKAVSLDPDTGDFWALYYKFELQQGSVENQKEVLNRCIAAEPKHGEKWQAISKAVENSHCPTEAILMKVVNALGEGGESGAENGRN</sequence>
<keyword evidence="7" id="KW-0175">Coiled coil</keyword>
<evidence type="ECO:0000313" key="10">
    <source>
        <dbReference type="EMBL" id="ESR55457.1"/>
    </source>
</evidence>
<dbReference type="PANTHER" id="PTHR11246">
    <property type="entry name" value="PRE-MRNA SPLICING FACTOR"/>
    <property type="match status" value="1"/>
</dbReference>
<dbReference type="FunFam" id="1.25.40.10:FF:000256">
    <property type="entry name" value="Probable pre-mRNA splicing factor prp1"/>
    <property type="match status" value="1"/>
</dbReference>